<evidence type="ECO:0000256" key="6">
    <source>
        <dbReference type="SAM" id="Phobius"/>
    </source>
</evidence>
<evidence type="ECO:0000313" key="8">
    <source>
        <dbReference type="Proteomes" id="UP001239213"/>
    </source>
</evidence>
<dbReference type="GO" id="GO:0016020">
    <property type="term" value="C:membrane"/>
    <property type="evidence" value="ECO:0007669"/>
    <property type="project" value="UniProtKB-SubCell"/>
</dbReference>
<keyword evidence="2 6" id="KW-0812">Transmembrane</keyword>
<evidence type="ECO:0000256" key="1">
    <source>
        <dbReference type="ARBA" id="ARBA00004167"/>
    </source>
</evidence>
<organism evidence="7 8">
    <name type="scientific">Colletotrichum cuscutae</name>
    <dbReference type="NCBI Taxonomy" id="1209917"/>
    <lineage>
        <taxon>Eukaryota</taxon>
        <taxon>Fungi</taxon>
        <taxon>Dikarya</taxon>
        <taxon>Ascomycota</taxon>
        <taxon>Pezizomycotina</taxon>
        <taxon>Sordariomycetes</taxon>
        <taxon>Hypocreomycetidae</taxon>
        <taxon>Glomerellales</taxon>
        <taxon>Glomerellaceae</taxon>
        <taxon>Colletotrichum</taxon>
        <taxon>Colletotrichum acutatum species complex</taxon>
    </lineage>
</organism>
<evidence type="ECO:0000256" key="3">
    <source>
        <dbReference type="ARBA" id="ARBA00022989"/>
    </source>
</evidence>
<evidence type="ECO:0000256" key="2">
    <source>
        <dbReference type="ARBA" id="ARBA00022692"/>
    </source>
</evidence>
<feature type="compositionally biased region" description="Basic and acidic residues" evidence="5">
    <location>
        <begin position="426"/>
        <end position="440"/>
    </location>
</feature>
<gene>
    <name evidence="7" type="ORF">CCUS01_11121</name>
</gene>
<evidence type="ECO:0000256" key="5">
    <source>
        <dbReference type="SAM" id="MobiDB-lite"/>
    </source>
</evidence>
<comment type="caution">
    <text evidence="7">The sequence shown here is derived from an EMBL/GenBank/DDBJ whole genome shotgun (WGS) entry which is preliminary data.</text>
</comment>
<dbReference type="EMBL" id="MPDP01000300">
    <property type="protein sequence ID" value="KAK1451136.1"/>
    <property type="molecule type" value="Genomic_DNA"/>
</dbReference>
<feature type="compositionally biased region" description="Polar residues" evidence="5">
    <location>
        <begin position="460"/>
        <end position="471"/>
    </location>
</feature>
<proteinExistence type="predicted"/>
<feature type="region of interest" description="Disordered" evidence="5">
    <location>
        <begin position="356"/>
        <end position="484"/>
    </location>
</feature>
<feature type="region of interest" description="Disordered" evidence="5">
    <location>
        <begin position="237"/>
        <end position="294"/>
    </location>
</feature>
<reference evidence="7" key="1">
    <citation type="submission" date="2016-11" db="EMBL/GenBank/DDBJ databases">
        <title>The genome sequence of Colletotrichum cuscutae.</title>
        <authorList>
            <person name="Baroncelli R."/>
        </authorList>
    </citation>
    <scope>NUCLEOTIDE SEQUENCE</scope>
    <source>
        <strain evidence="7">IMI 304802</strain>
    </source>
</reference>
<sequence length="506" mass="54249">MSYPAPVQLSRDGTSEKARIVINSGGENGNVAFEGEASSGIDFTSNLGDPTRSTSDVEGRKVMFDNSTLTPHDQYVLVIPESSSHVIKWELNDGVKLSKALWVAEWDSEVLTTISEATPSQDDRGMASARPGATSPPAAPLVTPKVKRQDSITTFVGSPSRPAADISSIVGFTDTSLTLPLDSNVLRFLLSSMYIELQWTLGEESGTTKTGLFTITNGTYQSQTYYDALGKLADRRKRDKESAEGIEEPVSSTSTSSMSATQTTATPTGSLNPNASQSTLPGSSGGSSSSSGGGNGGLAPGAIAGIVIGSVLGLALIAFLIWFFLRRRRRRHADHVSDGAYGTGHNPQEYLADKETHARVTESPHSPYTDDGQHQHSQHQLHQQQSQPQEQHHLSRELHQDDHNDPFETSTAAAAAAAPTSAISATEHHQPPFAPYREENMSTASRSVEDMTRSGAGGPRSSTPNVNSNVSHLIEDGMTEDEIRRLEEEEMALDAAIEQAGPRRKP</sequence>
<dbReference type="PANTHER" id="PTHR15549">
    <property type="entry name" value="PAIRED IMMUNOGLOBULIN-LIKE TYPE 2 RECEPTOR"/>
    <property type="match status" value="1"/>
</dbReference>
<evidence type="ECO:0000256" key="4">
    <source>
        <dbReference type="ARBA" id="ARBA00023136"/>
    </source>
</evidence>
<keyword evidence="4 6" id="KW-0472">Membrane</keyword>
<dbReference type="Proteomes" id="UP001239213">
    <property type="component" value="Unassembled WGS sequence"/>
</dbReference>
<feature type="compositionally biased region" description="Low complexity" evidence="5">
    <location>
        <begin position="378"/>
        <end position="389"/>
    </location>
</feature>
<dbReference type="GO" id="GO:0071944">
    <property type="term" value="C:cell periphery"/>
    <property type="evidence" value="ECO:0007669"/>
    <property type="project" value="UniProtKB-ARBA"/>
</dbReference>
<accession>A0AAI9U3R2</accession>
<protein>
    <submittedName>
        <fullName evidence="7">Uncharacterized protein</fullName>
    </submittedName>
</protein>
<feature type="compositionally biased region" description="Low complexity" evidence="5">
    <location>
        <begin position="251"/>
        <end position="270"/>
    </location>
</feature>
<dbReference type="AlphaFoldDB" id="A0AAI9U3R2"/>
<keyword evidence="3 6" id="KW-1133">Transmembrane helix</keyword>
<feature type="region of interest" description="Disordered" evidence="5">
    <location>
        <begin position="117"/>
        <end position="141"/>
    </location>
</feature>
<feature type="compositionally biased region" description="Low complexity" evidence="5">
    <location>
        <begin position="280"/>
        <end position="290"/>
    </location>
</feature>
<dbReference type="InterPro" id="IPR051694">
    <property type="entry name" value="Immunoregulatory_rcpt-like"/>
</dbReference>
<keyword evidence="8" id="KW-1185">Reference proteome</keyword>
<feature type="compositionally biased region" description="Basic and acidic residues" evidence="5">
    <location>
        <begin position="390"/>
        <end position="406"/>
    </location>
</feature>
<evidence type="ECO:0000313" key="7">
    <source>
        <dbReference type="EMBL" id="KAK1451136.1"/>
    </source>
</evidence>
<comment type="subcellular location">
    <subcellularLocation>
        <location evidence="1">Membrane</location>
        <topology evidence="1">Single-pass membrane protein</topology>
    </subcellularLocation>
</comment>
<feature type="transmembrane region" description="Helical" evidence="6">
    <location>
        <begin position="298"/>
        <end position="325"/>
    </location>
</feature>
<feature type="compositionally biased region" description="Low complexity" evidence="5">
    <location>
        <begin position="409"/>
        <end position="425"/>
    </location>
</feature>
<name>A0AAI9U3R2_9PEZI</name>